<evidence type="ECO:0000256" key="2">
    <source>
        <dbReference type="SAM" id="MobiDB-lite"/>
    </source>
</evidence>
<feature type="region of interest" description="Disordered" evidence="2">
    <location>
        <begin position="86"/>
        <end position="259"/>
    </location>
</feature>
<dbReference type="SUPFAM" id="SSF54001">
    <property type="entry name" value="Cysteine proteinases"/>
    <property type="match status" value="1"/>
</dbReference>
<evidence type="ECO:0000256" key="1">
    <source>
        <dbReference type="ARBA" id="ARBA00008368"/>
    </source>
</evidence>
<organism evidence="3 4">
    <name type="scientific">Muraenolepis orangiensis</name>
    <name type="common">Patagonian moray cod</name>
    <dbReference type="NCBI Taxonomy" id="630683"/>
    <lineage>
        <taxon>Eukaryota</taxon>
        <taxon>Metazoa</taxon>
        <taxon>Chordata</taxon>
        <taxon>Craniata</taxon>
        <taxon>Vertebrata</taxon>
        <taxon>Euteleostomi</taxon>
        <taxon>Actinopterygii</taxon>
        <taxon>Neopterygii</taxon>
        <taxon>Teleostei</taxon>
        <taxon>Neoteleostei</taxon>
        <taxon>Acanthomorphata</taxon>
        <taxon>Zeiogadaria</taxon>
        <taxon>Gadariae</taxon>
        <taxon>Gadiformes</taxon>
        <taxon>Muraenolepidoidei</taxon>
        <taxon>Muraenolepididae</taxon>
        <taxon>Muraenolepis</taxon>
    </lineage>
</organism>
<comment type="similarity">
    <text evidence="1">Belongs to the GOLGA6 family.</text>
</comment>
<sequence>MRCILSVPFHKTDGLKALFCQSRLTGDNQLYCDHCDDKADATMECKLGEHPEVLVLLLKRFVLDYHCMEYVKNDSLVDVPLNIDVPEADEDDEDDDDSGDEVHEVPGSGEGGKKTGDTEVSTNETKSHSEAGPSRFPPAGGRRLRPQGRRLRSQGRRLRPQGRRLRPQGRRLRPQGRRLRSQGRRLRPQGRRLRPQGRRLRPQGRRLRPQGRRLRPQGRRLRSQGRRLRPQGRGSAPQVGVPEDGGEDFGRGKIQKWPS</sequence>
<protein>
    <submittedName>
        <fullName evidence="3">Uncharacterized protein</fullName>
    </submittedName>
</protein>
<dbReference type="Gene3D" id="3.90.70.10">
    <property type="entry name" value="Cysteine proteinases"/>
    <property type="match status" value="1"/>
</dbReference>
<feature type="compositionally biased region" description="Basic residues" evidence="2">
    <location>
        <begin position="142"/>
        <end position="230"/>
    </location>
</feature>
<dbReference type="Proteomes" id="UP001148018">
    <property type="component" value="Unassembled WGS sequence"/>
</dbReference>
<evidence type="ECO:0000313" key="4">
    <source>
        <dbReference type="Proteomes" id="UP001148018"/>
    </source>
</evidence>
<comment type="caution">
    <text evidence="3">The sequence shown here is derived from an EMBL/GenBank/DDBJ whole genome shotgun (WGS) entry which is preliminary data.</text>
</comment>
<dbReference type="InterPro" id="IPR038765">
    <property type="entry name" value="Papain-like_cys_pep_sf"/>
</dbReference>
<dbReference type="PANTHER" id="PTHR23143:SF23">
    <property type="entry name" value="ZINC FINGER PROTEIN 729-LIKE"/>
    <property type="match status" value="1"/>
</dbReference>
<dbReference type="PANTHER" id="PTHR23143">
    <property type="entry name" value="TRICHOHYALIN-RELATED"/>
    <property type="match status" value="1"/>
</dbReference>
<dbReference type="EMBL" id="JANIIK010000118">
    <property type="protein sequence ID" value="KAJ3585701.1"/>
    <property type="molecule type" value="Genomic_DNA"/>
</dbReference>
<reference evidence="3" key="1">
    <citation type="submission" date="2022-07" db="EMBL/GenBank/DDBJ databases">
        <title>Chromosome-level genome of Muraenolepis orangiensis.</title>
        <authorList>
            <person name="Kim J."/>
        </authorList>
    </citation>
    <scope>NUCLEOTIDE SEQUENCE</scope>
    <source>
        <strain evidence="3">KU_S4_2022</strain>
        <tissue evidence="3">Muscle</tissue>
    </source>
</reference>
<dbReference type="InterPro" id="IPR026737">
    <property type="entry name" value="GOLGA6L"/>
</dbReference>
<evidence type="ECO:0000313" key="3">
    <source>
        <dbReference type="EMBL" id="KAJ3585701.1"/>
    </source>
</evidence>
<accession>A0A9Q0I6T5</accession>
<gene>
    <name evidence="3" type="ORF">NHX12_014420</name>
</gene>
<keyword evidence="4" id="KW-1185">Reference proteome</keyword>
<proteinExistence type="inferred from homology"/>
<feature type="compositionally biased region" description="Acidic residues" evidence="2">
    <location>
        <begin position="86"/>
        <end position="99"/>
    </location>
</feature>
<dbReference type="OrthoDB" id="8955687at2759"/>
<name>A0A9Q0I6T5_9TELE</name>
<dbReference type="AlphaFoldDB" id="A0A9Q0I6T5"/>